<feature type="compositionally biased region" description="Basic residues" evidence="5">
    <location>
        <begin position="45"/>
        <end position="56"/>
    </location>
</feature>
<dbReference type="PANTHER" id="PTHR32035:SF3">
    <property type="entry name" value="SMALL RIBOSOMAL SUBUNIT PROTEIN MS38"/>
    <property type="match status" value="1"/>
</dbReference>
<dbReference type="AlphaFoldDB" id="A0A0B8MYQ3"/>
<dbReference type="SMART" id="SM01155">
    <property type="entry name" value="DUF1713"/>
    <property type="match status" value="1"/>
</dbReference>
<feature type="compositionally biased region" description="Low complexity" evidence="5">
    <location>
        <begin position="76"/>
        <end position="89"/>
    </location>
</feature>
<evidence type="ECO:0000256" key="4">
    <source>
        <dbReference type="ARBA" id="ARBA00035682"/>
    </source>
</evidence>
<feature type="domain" description="Ribosomal protein mS38 C-terminal" evidence="6">
    <location>
        <begin position="337"/>
        <end position="370"/>
    </location>
</feature>
<evidence type="ECO:0000256" key="2">
    <source>
        <dbReference type="ARBA" id="ARBA00023128"/>
    </source>
</evidence>
<sequence>MLSSSLRRAVRTTTSSHSATAAIITFPNLLAPSASTTNNSNSATRQRRGAAQHQRRYSSSSKPPVPPNDGSRPIDASSSSQQAPANPSAGRKVKESHERKAGAGAAGDATKSRQGSAALLNLPSVPSTQDTPIEDIKVASFFSVHRPISVSAPVPPTSNEKTFNAIFEANKSRRGNRAADVINTLTSAVASMEHAMHGHNQQNSLRHAVTQASVSNAEPAARVIHLDDVSEEELHSSIAEFASRLTPFQPPPAPEPYNFEQAANENVEAVNDDADANIRTYSTVLTIRETAYADGQRTIETSFAPLVPSEETAAAIDEPVVGAGKSYIERTVNRTMYTISVRRQRKLKMKKHKFKKLLRKTRTLRRKLDKA</sequence>
<evidence type="ECO:0000256" key="1">
    <source>
        <dbReference type="ARBA" id="ARBA00004173"/>
    </source>
</evidence>
<dbReference type="Pfam" id="PF08213">
    <property type="entry name" value="COX24_C"/>
    <property type="match status" value="1"/>
</dbReference>
<evidence type="ECO:0000313" key="7">
    <source>
        <dbReference type="EMBL" id="GAM42036.1"/>
    </source>
</evidence>
<gene>
    <name evidence="7" type="ORF">TCE0_043r15649</name>
</gene>
<reference evidence="8" key="1">
    <citation type="journal article" date="2015" name="Genome Announc.">
        <title>Draft genome sequence of Talaromyces cellulolyticus strain Y-94, a source of lignocellulosic biomass-degrading enzymes.</title>
        <authorList>
            <person name="Fujii T."/>
            <person name="Koike H."/>
            <person name="Sawayama S."/>
            <person name="Yano S."/>
            <person name="Inoue H."/>
        </authorList>
    </citation>
    <scope>NUCLEOTIDE SEQUENCE [LARGE SCALE GENOMIC DNA]</scope>
    <source>
        <strain evidence="8">Y-94</strain>
    </source>
</reference>
<proteinExistence type="inferred from homology"/>
<evidence type="ECO:0000256" key="5">
    <source>
        <dbReference type="SAM" id="MobiDB-lite"/>
    </source>
</evidence>
<keyword evidence="2" id="KW-0496">Mitochondrion</keyword>
<comment type="subcellular location">
    <subcellularLocation>
        <location evidence="1">Mitochondrion</location>
    </subcellularLocation>
</comment>
<feature type="region of interest" description="Disordered" evidence="5">
    <location>
        <begin position="31"/>
        <end position="113"/>
    </location>
</feature>
<organism evidence="7 8">
    <name type="scientific">Talaromyces pinophilus</name>
    <name type="common">Penicillium pinophilum</name>
    <dbReference type="NCBI Taxonomy" id="128442"/>
    <lineage>
        <taxon>Eukaryota</taxon>
        <taxon>Fungi</taxon>
        <taxon>Dikarya</taxon>
        <taxon>Ascomycota</taxon>
        <taxon>Pezizomycotina</taxon>
        <taxon>Eurotiomycetes</taxon>
        <taxon>Eurotiomycetidae</taxon>
        <taxon>Eurotiales</taxon>
        <taxon>Trichocomaceae</taxon>
        <taxon>Talaromyces</taxon>
        <taxon>Talaromyces sect. Talaromyces</taxon>
    </lineage>
</organism>
<feature type="compositionally biased region" description="Low complexity" evidence="5">
    <location>
        <begin position="31"/>
        <end position="44"/>
    </location>
</feature>
<dbReference type="PANTHER" id="PTHR32035">
    <property type="entry name" value="AURORA KINASE A-INTERACTING PROTEIN"/>
    <property type="match status" value="1"/>
</dbReference>
<comment type="similarity">
    <text evidence="3">Belongs to the mitochondrion-specific ribosomal protein mS38 family.</text>
</comment>
<dbReference type="GO" id="GO:0005739">
    <property type="term" value="C:mitochondrion"/>
    <property type="evidence" value="ECO:0007669"/>
    <property type="project" value="UniProtKB-SubCell"/>
</dbReference>
<evidence type="ECO:0000256" key="3">
    <source>
        <dbReference type="ARBA" id="ARBA00035647"/>
    </source>
</evidence>
<dbReference type="EMBL" id="DF933839">
    <property type="protein sequence ID" value="GAM42036.1"/>
    <property type="molecule type" value="Genomic_DNA"/>
</dbReference>
<accession>A0A0B8MYQ3</accession>
<dbReference type="Proteomes" id="UP000053095">
    <property type="component" value="Unassembled WGS sequence"/>
</dbReference>
<evidence type="ECO:0000313" key="8">
    <source>
        <dbReference type="Proteomes" id="UP000053095"/>
    </source>
</evidence>
<keyword evidence="8" id="KW-1185">Reference proteome</keyword>
<name>A0A0B8MYQ3_TALPI</name>
<feature type="compositionally biased region" description="Basic and acidic residues" evidence="5">
    <location>
        <begin position="92"/>
        <end position="101"/>
    </location>
</feature>
<protein>
    <recommendedName>
        <fullName evidence="4">Small ribosomal subunit protein mS38</fullName>
    </recommendedName>
</protein>
<dbReference type="InterPro" id="IPR013177">
    <property type="entry name" value="Ribosomal_mS38_C"/>
</dbReference>
<evidence type="ECO:0000259" key="6">
    <source>
        <dbReference type="SMART" id="SM01155"/>
    </source>
</evidence>